<dbReference type="AlphaFoldDB" id="A0A164D970"/>
<comment type="caution">
    <text evidence="2">The sequence shown here is derived from an EMBL/GenBank/DDBJ whole genome shotgun (WGS) entry which is preliminary data.</text>
</comment>
<feature type="region of interest" description="Disordered" evidence="1">
    <location>
        <begin position="110"/>
        <end position="132"/>
    </location>
</feature>
<feature type="non-terminal residue" evidence="2">
    <location>
        <position position="132"/>
    </location>
</feature>
<evidence type="ECO:0000313" key="3">
    <source>
        <dbReference type="Proteomes" id="UP000076858"/>
    </source>
</evidence>
<feature type="non-terminal residue" evidence="2">
    <location>
        <position position="1"/>
    </location>
</feature>
<reference evidence="2 3" key="1">
    <citation type="submission" date="2016-03" db="EMBL/GenBank/DDBJ databases">
        <title>EvidentialGene: Evidence-directed Construction of Genes on Genomes.</title>
        <authorList>
            <person name="Gilbert D.G."/>
            <person name="Choi J.-H."/>
            <person name="Mockaitis K."/>
            <person name="Colbourne J."/>
            <person name="Pfrender M."/>
        </authorList>
    </citation>
    <scope>NUCLEOTIDE SEQUENCE [LARGE SCALE GENOMIC DNA]</scope>
    <source>
        <strain evidence="2 3">Xinb3</strain>
        <tissue evidence="2">Complete organism</tissue>
    </source>
</reference>
<organism evidence="2 3">
    <name type="scientific">Daphnia magna</name>
    <dbReference type="NCBI Taxonomy" id="35525"/>
    <lineage>
        <taxon>Eukaryota</taxon>
        <taxon>Metazoa</taxon>
        <taxon>Ecdysozoa</taxon>
        <taxon>Arthropoda</taxon>
        <taxon>Crustacea</taxon>
        <taxon>Branchiopoda</taxon>
        <taxon>Diplostraca</taxon>
        <taxon>Cladocera</taxon>
        <taxon>Anomopoda</taxon>
        <taxon>Daphniidae</taxon>
        <taxon>Daphnia</taxon>
    </lineage>
</organism>
<name>A0A164D970_9CRUS</name>
<gene>
    <name evidence="2" type="ORF">APZ42_010712</name>
</gene>
<evidence type="ECO:0000313" key="2">
    <source>
        <dbReference type="EMBL" id="KZR95529.1"/>
    </source>
</evidence>
<keyword evidence="3" id="KW-1185">Reference proteome</keyword>
<protein>
    <submittedName>
        <fullName evidence="2">Uncharacterized protein</fullName>
    </submittedName>
</protein>
<proteinExistence type="predicted"/>
<accession>A0A164D970</accession>
<dbReference type="EMBL" id="LRGB01028478">
    <property type="protein sequence ID" value="KZR95529.1"/>
    <property type="molecule type" value="Genomic_DNA"/>
</dbReference>
<dbReference type="Proteomes" id="UP000076858">
    <property type="component" value="Unassembled WGS sequence"/>
</dbReference>
<sequence length="132" mass="14495">AANPAVQANVTAANAHATQARVAAIMANIEVEAATAAVNALMIKPVKPFKPHGQDPLFDMEERKGFIRRVGDSMENLHRIVHHQRPGPRTTTAKIHGDSATILHVAKYVENRSQRRPRSHSNGGRHSNHRIP</sequence>
<evidence type="ECO:0000256" key="1">
    <source>
        <dbReference type="SAM" id="MobiDB-lite"/>
    </source>
</evidence>